<dbReference type="PROSITE" id="PS00599">
    <property type="entry name" value="AA_TRANSFER_CLASS_2"/>
    <property type="match status" value="1"/>
</dbReference>
<evidence type="ECO:0000256" key="1">
    <source>
        <dbReference type="ARBA" id="ARBA00001933"/>
    </source>
</evidence>
<dbReference type="Proteomes" id="UP000657931">
    <property type="component" value="Unassembled WGS sequence"/>
</dbReference>
<name>A0ABR8QLS0_9BACI</name>
<comment type="cofactor">
    <cofactor evidence="1 5">
        <name>pyridoxal 5'-phosphate</name>
        <dbReference type="ChEBI" id="CHEBI:597326"/>
    </cofactor>
</comment>
<keyword evidence="3 7" id="KW-0808">Transferase</keyword>
<comment type="subunit">
    <text evidence="2">Homodimer.</text>
</comment>
<dbReference type="Gene3D" id="3.40.640.10">
    <property type="entry name" value="Type I PLP-dependent aspartate aminotransferase-like (Major domain)"/>
    <property type="match status" value="1"/>
</dbReference>
<evidence type="ECO:0000313" key="7">
    <source>
        <dbReference type="EMBL" id="MBD7936465.1"/>
    </source>
</evidence>
<dbReference type="InterPro" id="IPR001917">
    <property type="entry name" value="Aminotrans_II_pyridoxalP_BS"/>
</dbReference>
<comment type="similarity">
    <text evidence="5">Belongs to the class-II pyridoxal-phosphate-dependent aminotransferase family.</text>
</comment>
<dbReference type="PANTHER" id="PTHR13693">
    <property type="entry name" value="CLASS II AMINOTRANSFERASE/8-AMINO-7-OXONONANOATE SYNTHASE"/>
    <property type="match status" value="1"/>
</dbReference>
<evidence type="ECO:0000256" key="2">
    <source>
        <dbReference type="ARBA" id="ARBA00011738"/>
    </source>
</evidence>
<evidence type="ECO:0000313" key="8">
    <source>
        <dbReference type="Proteomes" id="UP000657931"/>
    </source>
</evidence>
<dbReference type="InterPro" id="IPR015421">
    <property type="entry name" value="PyrdxlP-dep_Trfase_major"/>
</dbReference>
<dbReference type="NCBIfam" id="TIGR01825">
    <property type="entry name" value="gly_Cac_T_rel"/>
    <property type="match status" value="1"/>
</dbReference>
<dbReference type="EC" id="2.3.1.29" evidence="7"/>
<dbReference type="SUPFAM" id="SSF53383">
    <property type="entry name" value="PLP-dependent transferases"/>
    <property type="match status" value="1"/>
</dbReference>
<dbReference type="Gene3D" id="3.90.1150.10">
    <property type="entry name" value="Aspartate Aminotransferase, domain 1"/>
    <property type="match status" value="1"/>
</dbReference>
<dbReference type="InterPro" id="IPR015424">
    <property type="entry name" value="PyrdxlP-dep_Trfase"/>
</dbReference>
<dbReference type="CDD" id="cd06454">
    <property type="entry name" value="KBL_like"/>
    <property type="match status" value="1"/>
</dbReference>
<dbReference type="PANTHER" id="PTHR13693:SF3">
    <property type="entry name" value="LD36009P"/>
    <property type="match status" value="1"/>
</dbReference>
<dbReference type="RefSeq" id="WP_191811728.1">
    <property type="nucleotide sequence ID" value="NZ_JACSQT010000002.1"/>
</dbReference>
<accession>A0ABR8QLS0</accession>
<keyword evidence="7" id="KW-0012">Acyltransferase</keyword>
<evidence type="ECO:0000259" key="6">
    <source>
        <dbReference type="Pfam" id="PF00155"/>
    </source>
</evidence>
<comment type="caution">
    <text evidence="7">The sequence shown here is derived from an EMBL/GenBank/DDBJ whole genome shotgun (WGS) entry which is preliminary data.</text>
</comment>
<dbReference type="GO" id="GO:0008890">
    <property type="term" value="F:glycine C-acetyltransferase activity"/>
    <property type="evidence" value="ECO:0007669"/>
    <property type="project" value="UniProtKB-EC"/>
</dbReference>
<keyword evidence="8" id="KW-1185">Reference proteome</keyword>
<dbReference type="InterPro" id="IPR015422">
    <property type="entry name" value="PyrdxlP-dep_Trfase_small"/>
</dbReference>
<keyword evidence="4 5" id="KW-0663">Pyridoxal phosphate</keyword>
<dbReference type="NCBIfam" id="NF005394">
    <property type="entry name" value="PRK06939.1"/>
    <property type="match status" value="1"/>
</dbReference>
<evidence type="ECO:0000256" key="5">
    <source>
        <dbReference type="RuleBase" id="RU003693"/>
    </source>
</evidence>
<organism evidence="7 8">
    <name type="scientific">Cytobacillus stercorigallinarum</name>
    <dbReference type="NCBI Taxonomy" id="2762240"/>
    <lineage>
        <taxon>Bacteria</taxon>
        <taxon>Bacillati</taxon>
        <taxon>Bacillota</taxon>
        <taxon>Bacilli</taxon>
        <taxon>Bacillales</taxon>
        <taxon>Bacillaceae</taxon>
        <taxon>Cytobacillus</taxon>
    </lineage>
</organism>
<dbReference type="Pfam" id="PF00155">
    <property type="entry name" value="Aminotran_1_2"/>
    <property type="match status" value="1"/>
</dbReference>
<sequence>MSSNILNQFLSENLEDLRNKGLYNEIDPLESANGPIIKINRKELINLSSNNYLGLATNDTLKTIAKEAVDKYGVGAGAVRTINGTLQIHVELEETLAKFKHTEAAIAYQSGFNCNMAAISAVMDKNDAILSDELNHASIIDGCRLSKAKIIRFNHSDMDDLRAKAKEATESGQYNKVMVITDGVFSMDGDIAKLPEIVKIAEEFDLITYVDDAHGSGVLGKGAGTVKHFGLSDKVDFQIGTLSKAIGVVGGYVAGKQQLIDWLKVRSRPFLFSTSVTPADAAASKKAIEMLMESTALNEKLWENSEYLKAGLKKLGFNIGDSETPITPCIIGDEVKTQEFSKKLNEAGVYAKSIVFPTVPRGTGRVRNMPSAAHTKEMLDQALTIYEAVGKELEII</sequence>
<protein>
    <submittedName>
        <fullName evidence="7">Glycine C-acetyltransferase</fullName>
        <ecNumber evidence="7">2.3.1.29</ecNumber>
    </submittedName>
</protein>
<dbReference type="InterPro" id="IPR004839">
    <property type="entry name" value="Aminotransferase_I/II_large"/>
</dbReference>
<feature type="domain" description="Aminotransferase class I/classII large" evidence="6">
    <location>
        <begin position="43"/>
        <end position="383"/>
    </location>
</feature>
<proteinExistence type="inferred from homology"/>
<dbReference type="EMBL" id="JACSQT010000002">
    <property type="protein sequence ID" value="MBD7936465.1"/>
    <property type="molecule type" value="Genomic_DNA"/>
</dbReference>
<evidence type="ECO:0000256" key="3">
    <source>
        <dbReference type="ARBA" id="ARBA00022679"/>
    </source>
</evidence>
<gene>
    <name evidence="7" type="ORF">H9655_05460</name>
</gene>
<reference evidence="7 8" key="1">
    <citation type="submission" date="2020-08" db="EMBL/GenBank/DDBJ databases">
        <title>A Genomic Blueprint of the Chicken Gut Microbiome.</title>
        <authorList>
            <person name="Gilroy R."/>
            <person name="Ravi A."/>
            <person name="Getino M."/>
            <person name="Pursley I."/>
            <person name="Horton D.L."/>
            <person name="Alikhan N.-F."/>
            <person name="Baker D."/>
            <person name="Gharbi K."/>
            <person name="Hall N."/>
            <person name="Watson M."/>
            <person name="Adriaenssens E.M."/>
            <person name="Foster-Nyarko E."/>
            <person name="Jarju S."/>
            <person name="Secka A."/>
            <person name="Antonio M."/>
            <person name="Oren A."/>
            <person name="Chaudhuri R."/>
            <person name="La Ragione R.M."/>
            <person name="Hildebrand F."/>
            <person name="Pallen M.J."/>
        </authorList>
    </citation>
    <scope>NUCLEOTIDE SEQUENCE [LARGE SCALE GENOMIC DNA]</scope>
    <source>
        <strain evidence="7 8">Sa5YUA1</strain>
    </source>
</reference>
<dbReference type="InterPro" id="IPR050087">
    <property type="entry name" value="AON_synthase_class-II"/>
</dbReference>
<dbReference type="InterPro" id="IPR010962">
    <property type="entry name" value="AONS_Archaea/Firmicutes"/>
</dbReference>
<evidence type="ECO:0000256" key="4">
    <source>
        <dbReference type="ARBA" id="ARBA00022898"/>
    </source>
</evidence>